<evidence type="ECO:0000256" key="1">
    <source>
        <dbReference type="SAM" id="MobiDB-lite"/>
    </source>
</evidence>
<sequence>MQSKDLWAVIGARMGFVQFPGGHPNDLPKSGPAIAQQLAHVYKEYLAAFDTVYNGFQHSSRDPEQYDQQTSGNDQGTEDAYDRNTDGQTAAEDPPSNPTNTEHSGGISRGVGGITGRYTEQDNRRIIVTLKT</sequence>
<protein>
    <recommendedName>
        <fullName evidence="4">ARID domain-containing protein</fullName>
    </recommendedName>
</protein>
<evidence type="ECO:0008006" key="4">
    <source>
        <dbReference type="Google" id="ProtNLM"/>
    </source>
</evidence>
<evidence type="ECO:0000313" key="2">
    <source>
        <dbReference type="EMBL" id="THU84421.1"/>
    </source>
</evidence>
<gene>
    <name evidence="2" type="ORF">K435DRAFT_404144</name>
</gene>
<name>A0A4S8L7E3_DENBC</name>
<organism evidence="2 3">
    <name type="scientific">Dendrothele bispora (strain CBS 962.96)</name>
    <dbReference type="NCBI Taxonomy" id="1314807"/>
    <lineage>
        <taxon>Eukaryota</taxon>
        <taxon>Fungi</taxon>
        <taxon>Dikarya</taxon>
        <taxon>Basidiomycota</taxon>
        <taxon>Agaricomycotina</taxon>
        <taxon>Agaricomycetes</taxon>
        <taxon>Agaricomycetidae</taxon>
        <taxon>Agaricales</taxon>
        <taxon>Agaricales incertae sedis</taxon>
        <taxon>Dendrothele</taxon>
    </lineage>
</organism>
<dbReference type="AlphaFoldDB" id="A0A4S8L7E3"/>
<dbReference type="GO" id="GO:0003677">
    <property type="term" value="F:DNA binding"/>
    <property type="evidence" value="ECO:0007669"/>
    <property type="project" value="InterPro"/>
</dbReference>
<dbReference type="SUPFAM" id="SSF46774">
    <property type="entry name" value="ARID-like"/>
    <property type="match status" value="1"/>
</dbReference>
<feature type="region of interest" description="Disordered" evidence="1">
    <location>
        <begin position="56"/>
        <end position="118"/>
    </location>
</feature>
<accession>A0A4S8L7E3</accession>
<reference evidence="2 3" key="1">
    <citation type="journal article" date="2019" name="Nat. Ecol. Evol.">
        <title>Megaphylogeny resolves global patterns of mushroom evolution.</title>
        <authorList>
            <person name="Varga T."/>
            <person name="Krizsan K."/>
            <person name="Foldi C."/>
            <person name="Dima B."/>
            <person name="Sanchez-Garcia M."/>
            <person name="Sanchez-Ramirez S."/>
            <person name="Szollosi G.J."/>
            <person name="Szarkandi J.G."/>
            <person name="Papp V."/>
            <person name="Albert L."/>
            <person name="Andreopoulos W."/>
            <person name="Angelini C."/>
            <person name="Antonin V."/>
            <person name="Barry K.W."/>
            <person name="Bougher N.L."/>
            <person name="Buchanan P."/>
            <person name="Buyck B."/>
            <person name="Bense V."/>
            <person name="Catcheside P."/>
            <person name="Chovatia M."/>
            <person name="Cooper J."/>
            <person name="Damon W."/>
            <person name="Desjardin D."/>
            <person name="Finy P."/>
            <person name="Geml J."/>
            <person name="Haridas S."/>
            <person name="Hughes K."/>
            <person name="Justo A."/>
            <person name="Karasinski D."/>
            <person name="Kautmanova I."/>
            <person name="Kiss B."/>
            <person name="Kocsube S."/>
            <person name="Kotiranta H."/>
            <person name="LaButti K.M."/>
            <person name="Lechner B.E."/>
            <person name="Liimatainen K."/>
            <person name="Lipzen A."/>
            <person name="Lukacs Z."/>
            <person name="Mihaltcheva S."/>
            <person name="Morgado L.N."/>
            <person name="Niskanen T."/>
            <person name="Noordeloos M.E."/>
            <person name="Ohm R.A."/>
            <person name="Ortiz-Santana B."/>
            <person name="Ovrebo C."/>
            <person name="Racz N."/>
            <person name="Riley R."/>
            <person name="Savchenko A."/>
            <person name="Shiryaev A."/>
            <person name="Soop K."/>
            <person name="Spirin V."/>
            <person name="Szebenyi C."/>
            <person name="Tomsovsky M."/>
            <person name="Tulloss R.E."/>
            <person name="Uehling J."/>
            <person name="Grigoriev I.V."/>
            <person name="Vagvolgyi C."/>
            <person name="Papp T."/>
            <person name="Martin F.M."/>
            <person name="Miettinen O."/>
            <person name="Hibbett D.S."/>
            <person name="Nagy L.G."/>
        </authorList>
    </citation>
    <scope>NUCLEOTIDE SEQUENCE [LARGE SCALE GENOMIC DNA]</scope>
    <source>
        <strain evidence="2 3">CBS 962.96</strain>
    </source>
</reference>
<dbReference type="Gene3D" id="1.10.150.60">
    <property type="entry name" value="ARID DNA-binding domain"/>
    <property type="match status" value="1"/>
</dbReference>
<dbReference type="EMBL" id="ML179600">
    <property type="protein sequence ID" value="THU84421.1"/>
    <property type="molecule type" value="Genomic_DNA"/>
</dbReference>
<dbReference type="InterPro" id="IPR036431">
    <property type="entry name" value="ARID_dom_sf"/>
</dbReference>
<dbReference type="Proteomes" id="UP000297245">
    <property type="component" value="Unassembled WGS sequence"/>
</dbReference>
<evidence type="ECO:0000313" key="3">
    <source>
        <dbReference type="Proteomes" id="UP000297245"/>
    </source>
</evidence>
<proteinExistence type="predicted"/>
<feature type="compositionally biased region" description="Polar residues" evidence="1">
    <location>
        <begin position="66"/>
        <end position="75"/>
    </location>
</feature>
<dbReference type="OrthoDB" id="1938591at2759"/>
<keyword evidence="3" id="KW-1185">Reference proteome</keyword>